<feature type="compositionally biased region" description="Polar residues" evidence="1">
    <location>
        <begin position="929"/>
        <end position="942"/>
    </location>
</feature>
<dbReference type="InterPro" id="IPR011989">
    <property type="entry name" value="ARM-like"/>
</dbReference>
<dbReference type="AlphaFoldDB" id="A0A834ZPX1"/>
<dbReference type="Pfam" id="PF12422">
    <property type="entry name" value="Condensin2nSMC"/>
    <property type="match status" value="1"/>
</dbReference>
<evidence type="ECO:0008006" key="4">
    <source>
        <dbReference type="Google" id="ProtNLM"/>
    </source>
</evidence>
<protein>
    <recommendedName>
        <fullName evidence="4">Condensin-2 complex subunit G2</fullName>
    </recommendedName>
</protein>
<dbReference type="GO" id="GO:0000070">
    <property type="term" value="P:mitotic sister chromatid segregation"/>
    <property type="evidence" value="ECO:0007669"/>
    <property type="project" value="TreeGrafter"/>
</dbReference>
<dbReference type="GO" id="GO:0000796">
    <property type="term" value="C:condensin complex"/>
    <property type="evidence" value="ECO:0007669"/>
    <property type="project" value="TreeGrafter"/>
</dbReference>
<evidence type="ECO:0000256" key="1">
    <source>
        <dbReference type="SAM" id="MobiDB-lite"/>
    </source>
</evidence>
<gene>
    <name evidence="2" type="ORF">HHK36_008292</name>
</gene>
<dbReference type="InterPro" id="IPR024741">
    <property type="entry name" value="Condensin2_G2"/>
</dbReference>
<dbReference type="PANTHER" id="PTHR16199:SF4">
    <property type="entry name" value="CONDENSIN-2 COMPLEX SUBUNIT G2"/>
    <property type="match status" value="1"/>
</dbReference>
<dbReference type="OMA" id="RNFQFHK"/>
<proteinExistence type="predicted"/>
<comment type="caution">
    <text evidence="2">The sequence shown here is derived from an EMBL/GenBank/DDBJ whole genome shotgun (WGS) entry which is preliminary data.</text>
</comment>
<dbReference type="PANTHER" id="PTHR16199">
    <property type="entry name" value="CONDENSIN-2 COMPLEX SUBUNIT G2"/>
    <property type="match status" value="1"/>
</dbReference>
<organism evidence="2 3">
    <name type="scientific">Tetracentron sinense</name>
    <name type="common">Spur-leaf</name>
    <dbReference type="NCBI Taxonomy" id="13715"/>
    <lineage>
        <taxon>Eukaryota</taxon>
        <taxon>Viridiplantae</taxon>
        <taxon>Streptophyta</taxon>
        <taxon>Embryophyta</taxon>
        <taxon>Tracheophyta</taxon>
        <taxon>Spermatophyta</taxon>
        <taxon>Magnoliopsida</taxon>
        <taxon>Trochodendrales</taxon>
        <taxon>Trochodendraceae</taxon>
        <taxon>Tetracentron</taxon>
    </lineage>
</organism>
<feature type="region of interest" description="Disordered" evidence="1">
    <location>
        <begin position="907"/>
        <end position="942"/>
    </location>
</feature>
<dbReference type="Gene3D" id="1.25.10.10">
    <property type="entry name" value="Leucine-rich Repeat Variant"/>
    <property type="match status" value="1"/>
</dbReference>
<evidence type="ECO:0000313" key="2">
    <source>
        <dbReference type="EMBL" id="KAF8406207.1"/>
    </source>
</evidence>
<name>A0A834ZPX1_TETSI</name>
<dbReference type="OrthoDB" id="10062843at2759"/>
<feature type="region of interest" description="Disordered" evidence="1">
    <location>
        <begin position="74"/>
        <end position="107"/>
    </location>
</feature>
<dbReference type="SUPFAM" id="SSF48371">
    <property type="entry name" value="ARM repeat"/>
    <property type="match status" value="1"/>
</dbReference>
<dbReference type="InterPro" id="IPR016024">
    <property type="entry name" value="ARM-type_fold"/>
</dbReference>
<feature type="compositionally biased region" description="Basic residues" evidence="1">
    <location>
        <begin position="83"/>
        <end position="95"/>
    </location>
</feature>
<reference evidence="2 3" key="1">
    <citation type="submission" date="2020-04" db="EMBL/GenBank/DDBJ databases">
        <title>Plant Genome Project.</title>
        <authorList>
            <person name="Zhang R.-G."/>
        </authorList>
    </citation>
    <scope>NUCLEOTIDE SEQUENCE [LARGE SCALE GENOMIC DNA]</scope>
    <source>
        <strain evidence="2">YNK0</strain>
        <tissue evidence="2">Leaf</tissue>
    </source>
</reference>
<evidence type="ECO:0000313" key="3">
    <source>
        <dbReference type="Proteomes" id="UP000655225"/>
    </source>
</evidence>
<dbReference type="GO" id="GO:0005634">
    <property type="term" value="C:nucleus"/>
    <property type="evidence" value="ECO:0007669"/>
    <property type="project" value="InterPro"/>
</dbReference>
<accession>A0A834ZPX1</accession>
<sequence>MEKRLRSSLQNSAEEFLLSSTRNGFKAVKPSLKTLIWSIKASSDLSSSLPIALHQFVTRSIESFKQLLELNNGDFSKSPRSPPMKRLRRSSRQRKNPKESSTVDSGPKISSERQVLLQNLKIYAYIAVLSISHPKKPFSPSDILPSVRALHDNLILFELDPVLLSEIANLCEEWWKEQLPERETLISQFLPFLLSRSLTLRKKVDVRRVYALREAFSLFDFDDESIEDLKLLLVRCIITPLYLKIEEGRRFIAFLFGLSRQLVKEALAIIRSQIPFGRKSMLEAYADILFRAWKIVEGPSRDEIESGFLQSLIEGAIHASSGAFAASIRRILGGFINHRTTDGVEKLLFRLAEPVVFRSLQVANSNVRQNALHLLLDMFPLEDPDATKEVKDTLLDKQFFLLERLLIDDCPDVRVVAVEGSCRILRLFWEIIPSSTISKIISKIVDEMSHDICNEVRISTVNGIIYLLDNPQTHEVLKVLLPRLGHLFLDSVLSVRIAVADLLLVLRNIRTFQVNKVVTLDALLSTLANDQPPVAQKITRLLIQSYFPSKVTLEEACNRCVTLIKRSPMAGARFCEFALSEGASMTSLMELLRVIVRLVLSPDNQHADQIEGFLVAAAHLCQSLVGETCCRSPLKQLFSGEKLKCLLNAAVTRRAQTSVFSIASIISPDDVTGILEECMGLIMSCSGLSENVERQAEVRSAHKLFMSCDAFDDMFVVLVSLLQKAVSGCHVKFGTEIPKQSVPASKRNKAKYPVKISTKWKHVKGKKKSTPATSNFEEDYAIAAGVAWQIKDLLMSVHTRYAVLNSQILELAFSALHVLSDVSIEQCMYYEYMETSPVLAYTSLTMHMTLQNVSLTGTNNHGDNEDTGLNSARSSLERTVLDHSINHLLNCTEKLFGVIESGKVSNLSSESKQDDKKMAQRRRHKQRESQTGASSPNDGGSNSCEQNKFLNLLKMFTAVLKFIVDATTMCLVSNNQEKCLQFTSAYVQYIISTLRKHSPNLLQFKEEDLREAFLCLKSSSTYAAKLLKLVLTNSSETSLPSPEASDLANNLLDLSTVIELYLGSGYAKRLVAAIKPWLPDLILALGSRHILIKTPPERGCSSASNHCKLRLLPWLSILGKIELCEISEDSHSEEAGSFFEPDEFSMFKKLMEMIVLLLRGNPKVLDAIGIIVMDGLAVGLEREDFGMVLGLVHFVCIKLVRHEHVEWEELEMMLASLQELYPQIKSAVMDPRISEDGKQMLESARALLEPVWMKYIFEDGGKSMMEE</sequence>
<keyword evidence="3" id="KW-1185">Reference proteome</keyword>
<dbReference type="Proteomes" id="UP000655225">
    <property type="component" value="Unassembled WGS sequence"/>
</dbReference>
<dbReference type="EMBL" id="JABCRI010000005">
    <property type="protein sequence ID" value="KAF8406207.1"/>
    <property type="molecule type" value="Genomic_DNA"/>
</dbReference>